<keyword evidence="1" id="KW-0805">Transcription regulation</keyword>
<organism evidence="6 7">
    <name type="scientific">Microlunatus elymi</name>
    <dbReference type="NCBI Taxonomy" id="2596828"/>
    <lineage>
        <taxon>Bacteria</taxon>
        <taxon>Bacillati</taxon>
        <taxon>Actinomycetota</taxon>
        <taxon>Actinomycetes</taxon>
        <taxon>Propionibacteriales</taxon>
        <taxon>Propionibacteriaceae</taxon>
        <taxon>Microlunatus</taxon>
    </lineage>
</organism>
<evidence type="ECO:0000313" key="6">
    <source>
        <dbReference type="EMBL" id="QDP97130.1"/>
    </source>
</evidence>
<dbReference type="InterPro" id="IPR001647">
    <property type="entry name" value="HTH_TetR"/>
</dbReference>
<dbReference type="GO" id="GO:0000976">
    <property type="term" value="F:transcription cis-regulatory region binding"/>
    <property type="evidence" value="ECO:0007669"/>
    <property type="project" value="TreeGrafter"/>
</dbReference>
<dbReference type="RefSeq" id="WP_143987091.1">
    <property type="nucleotide sequence ID" value="NZ_CP041692.1"/>
</dbReference>
<name>A0A516Q126_9ACTN</name>
<evidence type="ECO:0000259" key="5">
    <source>
        <dbReference type="PROSITE" id="PS50977"/>
    </source>
</evidence>
<dbReference type="AlphaFoldDB" id="A0A516Q126"/>
<dbReference type="Pfam" id="PF00440">
    <property type="entry name" value="TetR_N"/>
    <property type="match status" value="1"/>
</dbReference>
<keyword evidence="2 4" id="KW-0238">DNA-binding</keyword>
<feature type="domain" description="HTH tetR-type" evidence="5">
    <location>
        <begin position="8"/>
        <end position="68"/>
    </location>
</feature>
<dbReference type="KEGG" id="mik:FOE78_15415"/>
<keyword evidence="3" id="KW-0804">Transcription</keyword>
<dbReference type="PANTHER" id="PTHR30055">
    <property type="entry name" value="HTH-TYPE TRANSCRIPTIONAL REGULATOR RUTR"/>
    <property type="match status" value="1"/>
</dbReference>
<dbReference type="GO" id="GO:0003700">
    <property type="term" value="F:DNA-binding transcription factor activity"/>
    <property type="evidence" value="ECO:0007669"/>
    <property type="project" value="TreeGrafter"/>
</dbReference>
<dbReference type="SUPFAM" id="SSF46689">
    <property type="entry name" value="Homeodomain-like"/>
    <property type="match status" value="1"/>
</dbReference>
<feature type="DNA-binding region" description="H-T-H motif" evidence="4">
    <location>
        <begin position="31"/>
        <end position="50"/>
    </location>
</feature>
<dbReference type="Proteomes" id="UP000319263">
    <property type="component" value="Chromosome"/>
</dbReference>
<evidence type="ECO:0000313" key="7">
    <source>
        <dbReference type="Proteomes" id="UP000319263"/>
    </source>
</evidence>
<evidence type="ECO:0000256" key="3">
    <source>
        <dbReference type="ARBA" id="ARBA00023163"/>
    </source>
</evidence>
<evidence type="ECO:0000256" key="4">
    <source>
        <dbReference type="PROSITE-ProRule" id="PRU00335"/>
    </source>
</evidence>
<proteinExistence type="predicted"/>
<dbReference type="InterPro" id="IPR050109">
    <property type="entry name" value="HTH-type_TetR-like_transc_reg"/>
</dbReference>
<accession>A0A516Q126</accession>
<dbReference type="PANTHER" id="PTHR30055:SF238">
    <property type="entry name" value="MYCOFACTOCIN BIOSYNTHESIS TRANSCRIPTIONAL REGULATOR MFTR-RELATED"/>
    <property type="match status" value="1"/>
</dbReference>
<dbReference type="OrthoDB" id="5068503at2"/>
<evidence type="ECO:0000256" key="2">
    <source>
        <dbReference type="ARBA" id="ARBA00023125"/>
    </source>
</evidence>
<dbReference type="PROSITE" id="PS50977">
    <property type="entry name" value="HTH_TETR_2"/>
    <property type="match status" value="1"/>
</dbReference>
<gene>
    <name evidence="6" type="ORF">FOE78_15415</name>
</gene>
<dbReference type="Gene3D" id="1.10.357.10">
    <property type="entry name" value="Tetracycline Repressor, domain 2"/>
    <property type="match status" value="1"/>
</dbReference>
<protein>
    <submittedName>
        <fullName evidence="6">TetR/AcrR family transcriptional regulator</fullName>
    </submittedName>
</protein>
<sequence>MPTGVALQDPRQQLFGAAEQILLRQGPAALTSRAVTAEAGVAKGVLHRHFADFDDFLTELVRDRIARLAEHADDLQRSVGSGSVTDNLVRAVTAWFDPVALAIVALVTSRDELRSRLRQTTPVGLPLLTEAGTKLISYLSAEQQHGRLRADADVRLLALSIIGTVHLLFAGELGASPDPAAVREVIASIIVGAEAGA</sequence>
<evidence type="ECO:0000256" key="1">
    <source>
        <dbReference type="ARBA" id="ARBA00023015"/>
    </source>
</evidence>
<dbReference type="EMBL" id="CP041692">
    <property type="protein sequence ID" value="QDP97130.1"/>
    <property type="molecule type" value="Genomic_DNA"/>
</dbReference>
<keyword evidence="7" id="KW-1185">Reference proteome</keyword>
<dbReference type="InterPro" id="IPR009057">
    <property type="entry name" value="Homeodomain-like_sf"/>
</dbReference>
<reference evidence="6 7" key="1">
    <citation type="submission" date="2019-07" db="EMBL/GenBank/DDBJ databases">
        <title>Microlunatus dokdonensis sp. nov. isolated from the rhizospheric soil of the wild plant Elymus tsukushiensis.</title>
        <authorList>
            <person name="Ghim S.-Y."/>
            <person name="Hwang Y.-J."/>
            <person name="Son J.-S."/>
            <person name="Shin J.-H."/>
        </authorList>
    </citation>
    <scope>NUCLEOTIDE SEQUENCE [LARGE SCALE GENOMIC DNA]</scope>
    <source>
        <strain evidence="6 7">KUDC0627</strain>
    </source>
</reference>